<dbReference type="Proteomes" id="UP000315082">
    <property type="component" value="Chromosome"/>
</dbReference>
<feature type="transmembrane region" description="Helical" evidence="1">
    <location>
        <begin position="110"/>
        <end position="128"/>
    </location>
</feature>
<feature type="transmembrane region" description="Helical" evidence="1">
    <location>
        <begin position="80"/>
        <end position="98"/>
    </location>
</feature>
<reference evidence="2 3" key="1">
    <citation type="submission" date="2019-02" db="EMBL/GenBank/DDBJ databases">
        <title>Deep-cultivation of Planctomycetes and their phenomic and genomic characterization uncovers novel biology.</title>
        <authorList>
            <person name="Wiegand S."/>
            <person name="Jogler M."/>
            <person name="Boedeker C."/>
            <person name="Pinto D."/>
            <person name="Vollmers J."/>
            <person name="Rivas-Marin E."/>
            <person name="Kohn T."/>
            <person name="Peeters S.H."/>
            <person name="Heuer A."/>
            <person name="Rast P."/>
            <person name="Oberbeckmann S."/>
            <person name="Bunk B."/>
            <person name="Jeske O."/>
            <person name="Meyerdierks A."/>
            <person name="Storesund J.E."/>
            <person name="Kallscheuer N."/>
            <person name="Luecker S."/>
            <person name="Lage O.M."/>
            <person name="Pohl T."/>
            <person name="Merkel B.J."/>
            <person name="Hornburger P."/>
            <person name="Mueller R.-W."/>
            <person name="Bruemmer F."/>
            <person name="Labrenz M."/>
            <person name="Spormann A.M."/>
            <person name="Op den Camp H."/>
            <person name="Overmann J."/>
            <person name="Amann R."/>
            <person name="Jetten M.S.M."/>
            <person name="Mascher T."/>
            <person name="Medema M.H."/>
            <person name="Devos D.P."/>
            <person name="Kaster A.-K."/>
            <person name="Ovreas L."/>
            <person name="Rohde M."/>
            <person name="Galperin M.Y."/>
            <person name="Jogler C."/>
        </authorList>
    </citation>
    <scope>NUCLEOTIDE SEQUENCE [LARGE SCALE GENOMIC DNA]</scope>
    <source>
        <strain evidence="2 3">Poly24</strain>
    </source>
</reference>
<name>A0A518JNT0_9BACT</name>
<accession>A0A518JNT0</accession>
<organism evidence="2 3">
    <name type="scientific">Rosistilla carotiformis</name>
    <dbReference type="NCBI Taxonomy" id="2528017"/>
    <lineage>
        <taxon>Bacteria</taxon>
        <taxon>Pseudomonadati</taxon>
        <taxon>Planctomycetota</taxon>
        <taxon>Planctomycetia</taxon>
        <taxon>Pirellulales</taxon>
        <taxon>Pirellulaceae</taxon>
        <taxon>Rosistilla</taxon>
    </lineage>
</organism>
<gene>
    <name evidence="2" type="ORF">Poly24_08600</name>
</gene>
<dbReference type="AlphaFoldDB" id="A0A518JNT0"/>
<dbReference type="RefSeq" id="WP_145090870.1">
    <property type="nucleotide sequence ID" value="NZ_CP036348.1"/>
</dbReference>
<proteinExistence type="predicted"/>
<dbReference type="KEGG" id="rcf:Poly24_08600"/>
<protein>
    <submittedName>
        <fullName evidence="2">Uncharacterized protein</fullName>
    </submittedName>
</protein>
<evidence type="ECO:0000313" key="3">
    <source>
        <dbReference type="Proteomes" id="UP000315082"/>
    </source>
</evidence>
<feature type="transmembrane region" description="Helical" evidence="1">
    <location>
        <begin position="33"/>
        <end position="60"/>
    </location>
</feature>
<keyword evidence="1" id="KW-0472">Membrane</keyword>
<keyword evidence="1" id="KW-0812">Transmembrane</keyword>
<evidence type="ECO:0000313" key="2">
    <source>
        <dbReference type="EMBL" id="QDV67168.1"/>
    </source>
</evidence>
<evidence type="ECO:0000256" key="1">
    <source>
        <dbReference type="SAM" id="Phobius"/>
    </source>
</evidence>
<keyword evidence="3" id="KW-1185">Reference proteome</keyword>
<sequence>MHLNPYTASSDIDSNGNTAGPNAVRGLSVRGTIVLTLFGFVMIGAFSFVTYVILASGYGFDLPGGYRPPNSERFRRTLGITAWITTGLAFLSFSYAACYGRGRSRIPAGAFSLIVFVLISWAVIAEIFHY</sequence>
<dbReference type="EMBL" id="CP036348">
    <property type="protein sequence ID" value="QDV67168.1"/>
    <property type="molecule type" value="Genomic_DNA"/>
</dbReference>
<keyword evidence="1" id="KW-1133">Transmembrane helix</keyword>